<organism evidence="2 3">
    <name type="scientific">Lacihabitans soyangensis</name>
    <dbReference type="NCBI Taxonomy" id="869394"/>
    <lineage>
        <taxon>Bacteria</taxon>
        <taxon>Pseudomonadati</taxon>
        <taxon>Bacteroidota</taxon>
        <taxon>Cytophagia</taxon>
        <taxon>Cytophagales</taxon>
        <taxon>Leadbetterellaceae</taxon>
        <taxon>Lacihabitans</taxon>
    </lineage>
</organism>
<evidence type="ECO:0000256" key="1">
    <source>
        <dbReference type="SAM" id="SignalP"/>
    </source>
</evidence>
<dbReference type="RefSeq" id="WP_255037071.1">
    <property type="nucleotide sequence ID" value="NZ_RJUF01000024.1"/>
</dbReference>
<evidence type="ECO:0000313" key="2">
    <source>
        <dbReference type="EMBL" id="MCP9763288.1"/>
    </source>
</evidence>
<name>A0AAE3H1N9_9BACT</name>
<sequence>MKIKRRGFIALAMLAVNQAFARKDIFSNNSKSRSQTFKDLFGLHSHFLPLELASLHQSHTDSFRKLGYNNSPGGCLLNASKNYAVSPIRLEIHGELIDEVVLLFCKHENWKYVGVLNQHEADLFLILSNELTKLSNFQSSDILPQRRVIDGLNNSFMCNTSRMIIKINLAENGIVGSLAFEGKGMKRVVFLEKQKNETSILV</sequence>
<proteinExistence type="predicted"/>
<dbReference type="AlphaFoldDB" id="A0AAE3H1N9"/>
<protein>
    <submittedName>
        <fullName evidence="2">Uncharacterized protein</fullName>
    </submittedName>
</protein>
<comment type="caution">
    <text evidence="2">The sequence shown here is derived from an EMBL/GenBank/DDBJ whole genome shotgun (WGS) entry which is preliminary data.</text>
</comment>
<feature type="chain" id="PRO_5042066774" evidence="1">
    <location>
        <begin position="22"/>
        <end position="202"/>
    </location>
</feature>
<gene>
    <name evidence="2" type="ORF">EGI31_09990</name>
</gene>
<keyword evidence="3" id="KW-1185">Reference proteome</keyword>
<feature type="signal peptide" evidence="1">
    <location>
        <begin position="1"/>
        <end position="21"/>
    </location>
</feature>
<accession>A0AAE3H1N9</accession>
<reference evidence="2 3" key="1">
    <citation type="submission" date="2018-11" db="EMBL/GenBank/DDBJ databases">
        <title>Novel bacteria species description.</title>
        <authorList>
            <person name="Han J.-H."/>
        </authorList>
    </citation>
    <scope>NUCLEOTIDE SEQUENCE [LARGE SCALE GENOMIC DNA]</scope>
    <source>
        <strain evidence="2 3">KCTC23259</strain>
    </source>
</reference>
<dbReference type="EMBL" id="RJUF01000024">
    <property type="protein sequence ID" value="MCP9763288.1"/>
    <property type="molecule type" value="Genomic_DNA"/>
</dbReference>
<evidence type="ECO:0000313" key="3">
    <source>
        <dbReference type="Proteomes" id="UP001204144"/>
    </source>
</evidence>
<keyword evidence="1" id="KW-0732">Signal</keyword>
<dbReference type="Proteomes" id="UP001204144">
    <property type="component" value="Unassembled WGS sequence"/>
</dbReference>